<dbReference type="EMBL" id="CP027843">
    <property type="protein sequence ID" value="AVQ11706.1"/>
    <property type="molecule type" value="Genomic_DNA"/>
</dbReference>
<reference evidence="1 2" key="1">
    <citation type="journal article" date="2015" name="Genome Announc.">
        <title>Draft Genome Sequences of Leptospira santarosai Strains U160, U164, and U233, Isolated from Asymptomatic Cattle.</title>
        <authorList>
            <person name="Kremer F.S."/>
            <person name="Eslabao M.R."/>
            <person name="Provisor M."/>
            <person name="Woloski R.D."/>
            <person name="Ramires O.V."/>
            <person name="Moreno L.Z."/>
            <person name="Moreno A.M."/>
            <person name="Hamond C."/>
            <person name="Lilenbaum W."/>
            <person name="Dellagostin O.A."/>
        </authorList>
    </citation>
    <scope>NUCLEOTIDE SEQUENCE [LARGE SCALE GENOMIC DNA]</scope>
    <source>
        <strain evidence="1 2">U160</strain>
    </source>
</reference>
<sequence>MDEILKYLPLFSPLSVFLWFLIRKEVKAQILKFRDEQREFTEMKIKEVKEECKNLLSQERIKTDRLSDRIMELEKSHTLEIALLRQTASTTDRRLDMIETRIEKLDTKFDEKFDEQKELLHKIHSKFQNGGTPK</sequence>
<evidence type="ECO:0000313" key="1">
    <source>
        <dbReference type="EMBL" id="AVQ11706.1"/>
    </source>
</evidence>
<evidence type="ECO:0000313" key="2">
    <source>
        <dbReference type="Proteomes" id="UP000033961"/>
    </source>
</evidence>
<name>A0A2P1QS22_9LEPT</name>
<dbReference type="Proteomes" id="UP000033961">
    <property type="component" value="Chromosome I"/>
</dbReference>
<accession>A0A2P1QS22</accession>
<dbReference type="RefSeq" id="WP_004489183.1">
    <property type="nucleotide sequence ID" value="NZ_JASEXH010000002.1"/>
</dbReference>
<proteinExistence type="predicted"/>
<organism evidence="1 2">
    <name type="scientific">Leptospira santarosai</name>
    <dbReference type="NCBI Taxonomy" id="28183"/>
    <lineage>
        <taxon>Bacteria</taxon>
        <taxon>Pseudomonadati</taxon>
        <taxon>Spirochaetota</taxon>
        <taxon>Spirochaetia</taxon>
        <taxon>Leptospirales</taxon>
        <taxon>Leptospiraceae</taxon>
        <taxon>Leptospira</taxon>
    </lineage>
</organism>
<dbReference type="AlphaFoldDB" id="A0A2P1QS22"/>
<protein>
    <submittedName>
        <fullName evidence="1">Uncharacterized protein</fullName>
    </submittedName>
</protein>
<gene>
    <name evidence="1" type="ORF">XB16_1374</name>
</gene>